<dbReference type="InterPro" id="IPR024983">
    <property type="entry name" value="CHAT_dom"/>
</dbReference>
<dbReference type="Proteomes" id="UP001519332">
    <property type="component" value="Unassembled WGS sequence"/>
</dbReference>
<proteinExistence type="predicted"/>
<dbReference type="Pfam" id="PF12770">
    <property type="entry name" value="CHAT"/>
    <property type="match status" value="1"/>
</dbReference>
<evidence type="ECO:0000259" key="1">
    <source>
        <dbReference type="Pfam" id="PF12770"/>
    </source>
</evidence>
<organism evidence="2 3">
    <name type="scientific">Kibdelosporangium banguiense</name>
    <dbReference type="NCBI Taxonomy" id="1365924"/>
    <lineage>
        <taxon>Bacteria</taxon>
        <taxon>Bacillati</taxon>
        <taxon>Actinomycetota</taxon>
        <taxon>Actinomycetes</taxon>
        <taxon>Pseudonocardiales</taxon>
        <taxon>Pseudonocardiaceae</taxon>
        <taxon>Kibdelosporangium</taxon>
    </lineage>
</organism>
<gene>
    <name evidence="2" type="ORF">JOF56_006973</name>
</gene>
<dbReference type="Gene3D" id="3.40.50.1460">
    <property type="match status" value="1"/>
</dbReference>
<name>A0ABS4TRQ1_9PSEU</name>
<keyword evidence="3" id="KW-1185">Reference proteome</keyword>
<protein>
    <submittedName>
        <fullName evidence="2">CHAT domain-containing protein</fullName>
    </submittedName>
</protein>
<dbReference type="RefSeq" id="WP_209643637.1">
    <property type="nucleotide sequence ID" value="NZ_JAGINW010000001.1"/>
</dbReference>
<sequence length="210" mass="22476">MSSARLAQRLSVARAAYVLPRSAPSGAKEELDAIRVLLRDRSENLGQIGGYRELRALINDRGFDLLHIAAHNVMGKGKWDRIPLVDQHFTPYDLAQAEMAAQPVNSHRPLVFFNACSTSGGTMDAMQASWAAAFLRAGAGAFVGSSWPVRSRTARLFAEAFYRKLISPGGTLGAASLAARAEVRSGHDPTWPAYAVYGSAQSTVAGSGET</sequence>
<evidence type="ECO:0000313" key="3">
    <source>
        <dbReference type="Proteomes" id="UP001519332"/>
    </source>
</evidence>
<dbReference type="EMBL" id="JAGINW010000001">
    <property type="protein sequence ID" value="MBP2326588.1"/>
    <property type="molecule type" value="Genomic_DNA"/>
</dbReference>
<comment type="caution">
    <text evidence="2">The sequence shown here is derived from an EMBL/GenBank/DDBJ whole genome shotgun (WGS) entry which is preliminary data.</text>
</comment>
<evidence type="ECO:0000313" key="2">
    <source>
        <dbReference type="EMBL" id="MBP2326588.1"/>
    </source>
</evidence>
<reference evidence="2 3" key="1">
    <citation type="submission" date="2021-03" db="EMBL/GenBank/DDBJ databases">
        <title>Sequencing the genomes of 1000 actinobacteria strains.</title>
        <authorList>
            <person name="Klenk H.-P."/>
        </authorList>
    </citation>
    <scope>NUCLEOTIDE SEQUENCE [LARGE SCALE GENOMIC DNA]</scope>
    <source>
        <strain evidence="2 3">DSM 46670</strain>
    </source>
</reference>
<accession>A0ABS4TRQ1</accession>
<feature type="domain" description="CHAT" evidence="1">
    <location>
        <begin position="26"/>
        <end position="187"/>
    </location>
</feature>